<dbReference type="OMA" id="HANKWTN"/>
<keyword evidence="4" id="KW-0176">Collagen</keyword>
<dbReference type="RefSeq" id="XP_022090800.1">
    <property type="nucleotide sequence ID" value="XM_022235108.1"/>
</dbReference>
<feature type="compositionally biased region" description="Low complexity" evidence="5">
    <location>
        <begin position="105"/>
        <end position="114"/>
    </location>
</feature>
<proteinExistence type="predicted"/>
<feature type="signal peptide" evidence="6">
    <location>
        <begin position="1"/>
        <end position="35"/>
    </location>
</feature>
<dbReference type="AlphaFoldDB" id="A0A8B7YEH6"/>
<evidence type="ECO:0000259" key="7">
    <source>
        <dbReference type="PROSITE" id="PS50871"/>
    </source>
</evidence>
<keyword evidence="8" id="KW-1185">Reference proteome</keyword>
<dbReference type="PROSITE" id="PS50871">
    <property type="entry name" value="C1Q"/>
    <property type="match status" value="1"/>
</dbReference>
<evidence type="ECO:0000256" key="5">
    <source>
        <dbReference type="SAM" id="MobiDB-lite"/>
    </source>
</evidence>
<dbReference type="Proteomes" id="UP000694845">
    <property type="component" value="Unplaced"/>
</dbReference>
<dbReference type="GO" id="GO:0005581">
    <property type="term" value="C:collagen trimer"/>
    <property type="evidence" value="ECO:0007669"/>
    <property type="project" value="UniProtKB-KW"/>
</dbReference>
<gene>
    <name evidence="9 10" type="primary">LOC110979369</name>
</gene>
<dbReference type="Gene3D" id="2.60.120.40">
    <property type="match status" value="1"/>
</dbReference>
<evidence type="ECO:0000313" key="10">
    <source>
        <dbReference type="RefSeq" id="XP_022090801.1"/>
    </source>
</evidence>
<dbReference type="PANTHER" id="PTHR15427">
    <property type="entry name" value="EMILIN ELASTIN MICROFIBRIL INTERFACE-LOCATED PROTEIN ELASTIN MICROFIBRIL INTERFACER"/>
    <property type="match status" value="1"/>
</dbReference>
<accession>A0A8B7YEH6</accession>
<evidence type="ECO:0000256" key="6">
    <source>
        <dbReference type="SAM" id="SignalP"/>
    </source>
</evidence>
<feature type="compositionally biased region" description="Low complexity" evidence="5">
    <location>
        <begin position="73"/>
        <end position="97"/>
    </location>
</feature>
<dbReference type="InterPro" id="IPR001073">
    <property type="entry name" value="C1q_dom"/>
</dbReference>
<dbReference type="SUPFAM" id="SSF49842">
    <property type="entry name" value="TNF-like"/>
    <property type="match status" value="1"/>
</dbReference>
<reference evidence="9 10" key="1">
    <citation type="submission" date="2025-04" db="UniProtKB">
        <authorList>
            <consortium name="RefSeq"/>
        </authorList>
    </citation>
    <scope>IDENTIFICATION</scope>
</reference>
<dbReference type="PRINTS" id="PR00007">
    <property type="entry name" value="COMPLEMNTC1Q"/>
</dbReference>
<evidence type="ECO:0000256" key="3">
    <source>
        <dbReference type="ARBA" id="ARBA00022729"/>
    </source>
</evidence>
<dbReference type="RefSeq" id="XP_022090801.1">
    <property type="nucleotide sequence ID" value="XM_022235109.1"/>
</dbReference>
<feature type="chain" id="PRO_5044665552" evidence="6">
    <location>
        <begin position="36"/>
        <end position="309"/>
    </location>
</feature>
<feature type="domain" description="C1q" evidence="7">
    <location>
        <begin position="174"/>
        <end position="309"/>
    </location>
</feature>
<protein>
    <submittedName>
        <fullName evidence="9 10">Collagen alpha-1(X) chain-like</fullName>
    </submittedName>
</protein>
<dbReference type="InterPro" id="IPR008160">
    <property type="entry name" value="Collagen"/>
</dbReference>
<evidence type="ECO:0000256" key="2">
    <source>
        <dbReference type="ARBA" id="ARBA00022525"/>
    </source>
</evidence>
<dbReference type="GeneID" id="110979369"/>
<evidence type="ECO:0000256" key="1">
    <source>
        <dbReference type="ARBA" id="ARBA00004613"/>
    </source>
</evidence>
<keyword evidence="2" id="KW-0964">Secreted</keyword>
<feature type="region of interest" description="Disordered" evidence="5">
    <location>
        <begin position="41"/>
        <end position="171"/>
    </location>
</feature>
<dbReference type="OrthoDB" id="10062814at2759"/>
<evidence type="ECO:0000256" key="4">
    <source>
        <dbReference type="ARBA" id="ARBA00023119"/>
    </source>
</evidence>
<organism evidence="8 9">
    <name type="scientific">Acanthaster planci</name>
    <name type="common">Crown-of-thorns starfish</name>
    <dbReference type="NCBI Taxonomy" id="133434"/>
    <lineage>
        <taxon>Eukaryota</taxon>
        <taxon>Metazoa</taxon>
        <taxon>Echinodermata</taxon>
        <taxon>Eleutherozoa</taxon>
        <taxon>Asterozoa</taxon>
        <taxon>Asteroidea</taxon>
        <taxon>Valvatacea</taxon>
        <taxon>Valvatida</taxon>
        <taxon>Acanthasteridae</taxon>
        <taxon>Acanthaster</taxon>
    </lineage>
</organism>
<evidence type="ECO:0000313" key="9">
    <source>
        <dbReference type="RefSeq" id="XP_022090800.1"/>
    </source>
</evidence>
<dbReference type="InterPro" id="IPR050392">
    <property type="entry name" value="Collagen/C1q_domain"/>
</dbReference>
<keyword evidence="3 6" id="KW-0732">Signal</keyword>
<dbReference type="InterPro" id="IPR008983">
    <property type="entry name" value="Tumour_necrosis_fac-like_dom"/>
</dbReference>
<name>A0A8B7YEH6_ACAPL</name>
<dbReference type="PANTHER" id="PTHR15427:SF52">
    <property type="entry name" value="C1Q DOMAIN-CONTAINING PROTEIN"/>
    <property type="match status" value="1"/>
</dbReference>
<dbReference type="Pfam" id="PF00386">
    <property type="entry name" value="C1q"/>
    <property type="match status" value="1"/>
</dbReference>
<dbReference type="Pfam" id="PF01391">
    <property type="entry name" value="Collagen"/>
    <property type="match status" value="1"/>
</dbReference>
<dbReference type="SMART" id="SM00110">
    <property type="entry name" value="C1Q"/>
    <property type="match status" value="1"/>
</dbReference>
<sequence length="309" mass="32962">MNKKTSSMLPTLRHQWVSLAILFSIVTLPFKQSLAQDQDTVTTAKTQEPQAPPSMCQYMLRGEPGQPGPPGLPGIQGPAGMPGNHGNNGNNGLTGPHGPKGDIGPQGLPGIQGYPGPPGPQGPSGKAGVSGQPGSSGSSGARGPRGPPGERGPKGQKGDSASVVQSSRHMLPRTGRRKIAFSVASSNTMTAPAEDSIVQFDHIFTRHGTEFDPDTGKFTCQVNGTYYFIIHANKWTNSRNLHIKLMKNGSLMTALYEDAGYDYYDAATNSILLDLKQGDKVWLQLHSNSEVYSGLTRMTTFSGWLVFED</sequence>
<dbReference type="KEGG" id="aplc:110979369"/>
<feature type="compositionally biased region" description="Low complexity" evidence="5">
    <location>
        <begin position="127"/>
        <end position="144"/>
    </location>
</feature>
<comment type="subcellular location">
    <subcellularLocation>
        <location evidence="1">Secreted</location>
    </subcellularLocation>
</comment>
<evidence type="ECO:0000313" key="8">
    <source>
        <dbReference type="Proteomes" id="UP000694845"/>
    </source>
</evidence>